<name>A0A369ATR2_9ENTE</name>
<dbReference type="EMBL" id="NGJX01000009">
    <property type="protein sequence ID" value="RSU01093.1"/>
    <property type="molecule type" value="Genomic_DNA"/>
</dbReference>
<dbReference type="RefSeq" id="WP_114289991.1">
    <property type="nucleotide sequence ID" value="NZ_CP081470.1"/>
</dbReference>
<comment type="caution">
    <text evidence="3">The sequence shown here is derived from an EMBL/GenBank/DDBJ whole genome shotgun (WGS) entry which is preliminary data.</text>
</comment>
<evidence type="ECO:0000313" key="3">
    <source>
        <dbReference type="EMBL" id="RSU01093.1"/>
    </source>
</evidence>
<dbReference type="GO" id="GO:0008206">
    <property type="term" value="P:bile acid metabolic process"/>
    <property type="evidence" value="ECO:0007669"/>
    <property type="project" value="UniProtKB-ARBA"/>
</dbReference>
<dbReference type="PANTHER" id="PTHR24321">
    <property type="entry name" value="DEHYDROGENASES, SHORT CHAIN"/>
    <property type="match status" value="1"/>
</dbReference>
<dbReference type="OrthoDB" id="9803333at2"/>
<dbReference type="GeneID" id="63146861"/>
<accession>A0A369ATR2</accession>
<dbReference type="InterPro" id="IPR036291">
    <property type="entry name" value="NAD(P)-bd_dom_sf"/>
</dbReference>
<dbReference type="Proteomes" id="UP000288197">
    <property type="component" value="Unassembled WGS sequence"/>
</dbReference>
<evidence type="ECO:0000256" key="2">
    <source>
        <dbReference type="ARBA" id="ARBA00023002"/>
    </source>
</evidence>
<protein>
    <submittedName>
        <fullName evidence="3">Short-chain dehydrogenase</fullName>
    </submittedName>
</protein>
<dbReference type="AlphaFoldDB" id="A0A369ATR2"/>
<dbReference type="PANTHER" id="PTHR24321:SF8">
    <property type="entry name" value="ESTRADIOL 17-BETA-DEHYDROGENASE 8-RELATED"/>
    <property type="match status" value="1"/>
</dbReference>
<evidence type="ECO:0000256" key="1">
    <source>
        <dbReference type="ARBA" id="ARBA00006484"/>
    </source>
</evidence>
<keyword evidence="2" id="KW-0560">Oxidoreductase</keyword>
<dbReference type="PRINTS" id="PR00081">
    <property type="entry name" value="GDHRDH"/>
</dbReference>
<proteinExistence type="inferred from homology"/>
<reference evidence="3 4" key="1">
    <citation type="submission" date="2017-05" db="EMBL/GenBank/DDBJ databases">
        <title>Vagococcus spp. assemblies.</title>
        <authorList>
            <person name="Gulvik C.A."/>
        </authorList>
    </citation>
    <scope>NUCLEOTIDE SEQUENCE [LARGE SCALE GENOMIC DNA]</scope>
    <source>
        <strain evidence="3 4">NCFB 2497</strain>
    </source>
</reference>
<sequence>MTNKKVVVVTGGAKGIGKAIVEKFLTENYRVAILDYDSQSGQQFLEDHPNNKEDILFIKTDISNNNSVENAKKEVISRFKTVDVLVLNAAISFRKSVSEMTIEEWKKVIDINLTGSFLTVKSFYDELEKQDSHKRKLIFITSGSGITGTGGGVHYAASKSGQHGLMRGLSKELGPIGVNVNAVAPRVIQTEMLDVLYPTKEKKEELINKIPIGRVGEKEDIANLTYFLAQDEASYIHGQIILADGGRTY</sequence>
<evidence type="ECO:0000313" key="4">
    <source>
        <dbReference type="Proteomes" id="UP000288197"/>
    </source>
</evidence>
<keyword evidence="4" id="KW-1185">Reference proteome</keyword>
<dbReference type="InterPro" id="IPR002347">
    <property type="entry name" value="SDR_fam"/>
</dbReference>
<dbReference type="GO" id="GO:0016491">
    <property type="term" value="F:oxidoreductase activity"/>
    <property type="evidence" value="ECO:0007669"/>
    <property type="project" value="UniProtKB-KW"/>
</dbReference>
<dbReference type="Gene3D" id="3.40.50.720">
    <property type="entry name" value="NAD(P)-binding Rossmann-like Domain"/>
    <property type="match status" value="1"/>
</dbReference>
<gene>
    <name evidence="3" type="ORF">CBF32_09540</name>
</gene>
<dbReference type="Pfam" id="PF13561">
    <property type="entry name" value="adh_short_C2"/>
    <property type="match status" value="1"/>
</dbReference>
<organism evidence="3 4">
    <name type="scientific">Vagococcus fluvialis</name>
    <dbReference type="NCBI Taxonomy" id="2738"/>
    <lineage>
        <taxon>Bacteria</taxon>
        <taxon>Bacillati</taxon>
        <taxon>Bacillota</taxon>
        <taxon>Bacilli</taxon>
        <taxon>Lactobacillales</taxon>
        <taxon>Enterococcaceae</taxon>
        <taxon>Vagococcus</taxon>
    </lineage>
</organism>
<dbReference type="SUPFAM" id="SSF51735">
    <property type="entry name" value="NAD(P)-binding Rossmann-fold domains"/>
    <property type="match status" value="1"/>
</dbReference>
<dbReference type="FunFam" id="3.40.50.720:FF:000084">
    <property type="entry name" value="Short-chain dehydrogenase reductase"/>
    <property type="match status" value="1"/>
</dbReference>
<comment type="similarity">
    <text evidence="1">Belongs to the short-chain dehydrogenases/reductases (SDR) family.</text>
</comment>
<dbReference type="CDD" id="cd05233">
    <property type="entry name" value="SDR_c"/>
    <property type="match status" value="1"/>
</dbReference>